<reference evidence="1 2" key="1">
    <citation type="submission" date="2024-03" db="EMBL/GenBank/DDBJ databases">
        <title>The genome assembly and annotation of the cricket Gryllus longicercus Weissman &amp; Gray.</title>
        <authorList>
            <person name="Szrajer S."/>
            <person name="Gray D."/>
            <person name="Ylla G."/>
        </authorList>
    </citation>
    <scope>NUCLEOTIDE SEQUENCE [LARGE SCALE GENOMIC DNA]</scope>
    <source>
        <strain evidence="1">DAG 2021-001</strain>
        <tissue evidence="1">Whole body minus gut</tissue>
    </source>
</reference>
<dbReference type="AlphaFoldDB" id="A0AAN9VTQ9"/>
<accession>A0AAN9VTQ9</accession>
<evidence type="ECO:0008006" key="3">
    <source>
        <dbReference type="Google" id="ProtNLM"/>
    </source>
</evidence>
<gene>
    <name evidence="1" type="ORF">R5R35_006088</name>
</gene>
<evidence type="ECO:0000313" key="2">
    <source>
        <dbReference type="Proteomes" id="UP001378592"/>
    </source>
</evidence>
<organism evidence="1 2">
    <name type="scientific">Gryllus longicercus</name>
    <dbReference type="NCBI Taxonomy" id="2509291"/>
    <lineage>
        <taxon>Eukaryota</taxon>
        <taxon>Metazoa</taxon>
        <taxon>Ecdysozoa</taxon>
        <taxon>Arthropoda</taxon>
        <taxon>Hexapoda</taxon>
        <taxon>Insecta</taxon>
        <taxon>Pterygota</taxon>
        <taxon>Neoptera</taxon>
        <taxon>Polyneoptera</taxon>
        <taxon>Orthoptera</taxon>
        <taxon>Ensifera</taxon>
        <taxon>Gryllidea</taxon>
        <taxon>Grylloidea</taxon>
        <taxon>Gryllidae</taxon>
        <taxon>Gryllinae</taxon>
        <taxon>Gryllus</taxon>
    </lineage>
</organism>
<proteinExistence type="predicted"/>
<dbReference type="Proteomes" id="UP001378592">
    <property type="component" value="Unassembled WGS sequence"/>
</dbReference>
<keyword evidence="2" id="KW-1185">Reference proteome</keyword>
<name>A0AAN9VTQ9_9ORTH</name>
<dbReference type="InterPro" id="IPR027417">
    <property type="entry name" value="P-loop_NTPase"/>
</dbReference>
<dbReference type="Gene3D" id="3.40.50.300">
    <property type="entry name" value="P-loop containing nucleotide triphosphate hydrolases"/>
    <property type="match status" value="1"/>
</dbReference>
<dbReference type="SUPFAM" id="SSF52540">
    <property type="entry name" value="P-loop containing nucleoside triphosphate hydrolases"/>
    <property type="match status" value="1"/>
</dbReference>
<comment type="caution">
    <text evidence="1">The sequence shown here is derived from an EMBL/GenBank/DDBJ whole genome shotgun (WGS) entry which is preliminary data.</text>
</comment>
<evidence type="ECO:0000313" key="1">
    <source>
        <dbReference type="EMBL" id="KAK7871384.1"/>
    </source>
</evidence>
<dbReference type="EMBL" id="JAZDUA010000040">
    <property type="protein sequence ID" value="KAK7871384.1"/>
    <property type="molecule type" value="Genomic_DNA"/>
</dbReference>
<protein>
    <recommendedName>
        <fullName evidence="3">NACHT domain-containing protein</fullName>
    </recommendedName>
</protein>
<sequence>MTGSDCPAAGAASRPRLERLAGGATAEGVEFERKVAGLAALRARRLGARFQLYSNVAAAHPFDDVVLRLAAGGSSGGGVTYFLQLKHTGAAPLSLKSFTMSKNFCLKKYFDFFLKLRSWHQKKLDPGGTLTEAERLLCEGPMEQCRFVIFTTQERWKAAAICGAADDRLHKMARLVLDTAAADDCVLRFTHHDKKIWDLLNGDANEEIFRQEFLPNLFVYCEQRESSQLDGFITREIQELLGERLPQLDLLAFRYLGFLKEWMRDGAKDFCLTEDSAEVEWYLAQHLREQARQACALDVLQFQGTRCESLRNAMRRNGAIVIQVAGVPAGARAAKVLGLLNAEQRDAWVYVNGDILGQFEVKALVAVCKAHHCRELVLDVDSNSKNVDDLLLAVSGDVRIICFAKMNLGNVPVTTHEDELTFSQLTADAQTRLLERTIKFQGQPVRLRELEGAWPALRAEADGALLGAAALGEAVLGDALPAVGGEEEEGERLYIPRSFQHPSALEPAVLCLASPRDHLVLTGPPPLADALKRLRCRLGWSLDEMNDRWTVLENGSPAKMEAAFDAASSKFSSRNVHWVECLAPPDENSSFDAATSPLVWRRTRGLRAALAALVRPAAAACAREPACVHGAARAPGDAAAWGARAALLAGPPGAGKTCFLRRAAAAARSREPVRWTVFVQAQEHRRVLGRMPAAHALTLAHLEQLLVGAAGAGSSAVATGRGLRAALRAGAAAVFMDGVDELCPAFKDKVLRLLRLLLMGTRAAPVWVSSRPEVNKFQT</sequence>